<feature type="domain" description="Peptidase S8/S53" evidence="1">
    <location>
        <begin position="268"/>
        <end position="532"/>
    </location>
</feature>
<name>A0AGQ9_LISW6</name>
<dbReference type="InterPro" id="IPR036852">
    <property type="entry name" value="Peptidase_S8/S53_dom_sf"/>
</dbReference>
<dbReference type="GO" id="GO:0006508">
    <property type="term" value="P:proteolysis"/>
    <property type="evidence" value="ECO:0007669"/>
    <property type="project" value="InterPro"/>
</dbReference>
<proteinExistence type="predicted"/>
<evidence type="ECO:0000313" key="3">
    <source>
        <dbReference type="Proteomes" id="UP000000779"/>
    </source>
</evidence>
<reference evidence="2 3" key="1">
    <citation type="journal article" date="2006" name="J. Bacteriol.">
        <title>Whole-genome sequence of Listeria welshimeri reveals common steps in genome reduction with Listeria innocua as compared to Listeria monocytogenes.</title>
        <authorList>
            <person name="Hain T."/>
            <person name="Steinweg C."/>
            <person name="Kuenne C.T."/>
            <person name="Billion A."/>
            <person name="Ghai R."/>
            <person name="Chatterjee S.S."/>
            <person name="Domann E."/>
            <person name="Kaerst U."/>
            <person name="Goesmann A."/>
            <person name="Bekel T."/>
            <person name="Bartels D."/>
            <person name="Kaiser O."/>
            <person name="Meyer F."/>
            <person name="Puehler A."/>
            <person name="Weisshaar B."/>
            <person name="Wehland J."/>
            <person name="Liang C."/>
            <person name="Dandekar T."/>
            <person name="Lampidis R."/>
            <person name="Kreft J."/>
            <person name="Goebel W."/>
            <person name="Chakraborty T."/>
        </authorList>
    </citation>
    <scope>NUCLEOTIDE SEQUENCE [LARGE SCALE GENOMIC DNA]</scope>
    <source>
        <strain evidence="3">ATCC 35897 / DSM 20650 / CIP 8149 / NCTC 11857 / SLCC 5334 / V8</strain>
    </source>
</reference>
<dbReference type="Pfam" id="PF00082">
    <property type="entry name" value="Peptidase_S8"/>
    <property type="match status" value="1"/>
</dbReference>
<dbReference type="AlphaFoldDB" id="A0AGQ9"/>
<organism evidence="2 3">
    <name type="scientific">Listeria welshimeri serovar 6b (strain ATCC 35897 / DSM 20650 / CCUG 15529 / CIP 8149 / NCTC 11857 / SLCC 5334 / V8)</name>
    <dbReference type="NCBI Taxonomy" id="386043"/>
    <lineage>
        <taxon>Bacteria</taxon>
        <taxon>Bacillati</taxon>
        <taxon>Bacillota</taxon>
        <taxon>Bacilli</taxon>
        <taxon>Bacillales</taxon>
        <taxon>Listeriaceae</taxon>
        <taxon>Listeria</taxon>
    </lineage>
</organism>
<evidence type="ECO:0000313" key="2">
    <source>
        <dbReference type="EMBL" id="CAK20191.1"/>
    </source>
</evidence>
<gene>
    <name evidence="2" type="ordered locus">lwe0773</name>
</gene>
<dbReference type="STRING" id="386043.lwe0773"/>
<dbReference type="GO" id="GO:0004252">
    <property type="term" value="F:serine-type endopeptidase activity"/>
    <property type="evidence" value="ECO:0007669"/>
    <property type="project" value="InterPro"/>
</dbReference>
<dbReference type="RefSeq" id="WP_011701610.1">
    <property type="nucleotide sequence ID" value="NC_008555.1"/>
</dbReference>
<dbReference type="KEGG" id="lwe:lwe0773"/>
<accession>A0AGQ9</accession>
<dbReference type="InterPro" id="IPR034074">
    <property type="entry name" value="Y4bN_pept_dom"/>
</dbReference>
<dbReference type="CDD" id="cd04847">
    <property type="entry name" value="Peptidases_S8_Subtilisin_like_2"/>
    <property type="match status" value="1"/>
</dbReference>
<dbReference type="OrthoDB" id="9759014at2"/>
<dbReference type="HOGENOM" id="CLU_021303_0_0_9"/>
<dbReference type="Gene3D" id="3.40.50.200">
    <property type="entry name" value="Peptidase S8/S53 domain"/>
    <property type="match status" value="1"/>
</dbReference>
<sequence>MNDILSLKGSFVQKSNDSRPGSPKLPAGSSVSIFDIDSLISYLLEMDRFWDAQNILNGGLISVYYTRIIAKSNRIKGFLAVGSQLPNSTIVGAKFSDDKTKHIITHYIPLSAIKESILAAREAIRILKNEFSGSVNDEIFNDPKIFRKIDFEKYTITKTKFQRLIVDTAYIEKFDVERADFDTDKSSIVTLYETGIDTKELLKKIGIPIFNERILNRTTILLDEQYLQVLLQRAPFLVAMAVENITELAPSDFIETFSSEATLISSPKSEPTIGVIDTLFDERVYFHEWVEFHNMIDENIPIEPSDYRHGTSVSSIIVDGHSLNPELDDGCGRFKVRHFGVATNRAFNSFSIIRTINDIVKSNRDIRVWNLSLGSNEEVRENFISAEGAILDRIQFENDVIFVIAGTNKKALDKEKRIGAPADSINSVVVNSVDHQKNSASFSRKGIVLSFFTKPDVSYYGGGNGEFLNVCEPLGQARVCGTSYAAPWIARKLSYLIDIIGLSKEVAKALLIDSSIGWNSKPDFNQLATLGHGVVPIKILDILQSPSDEIRFIVEGVSEKYDTYNYSFPVPVHKNKHPFVSKATLCYFPKCARNQGVDYTNTELDIYFGRLDNSGKLKSINKNKQSVTDEEHYLKEVSARKMFRKWDNVKHISEPITARTQAKKVYDNPLWGMSIKTKERLDTNDGVGIRFGVVVTLKEINGINRIDDFIQQCNLKGWLVNRVNIENRIDIYQTADEEITFE</sequence>
<evidence type="ECO:0000259" key="1">
    <source>
        <dbReference type="Pfam" id="PF00082"/>
    </source>
</evidence>
<dbReference type="eggNOG" id="COG1404">
    <property type="taxonomic scope" value="Bacteria"/>
</dbReference>
<dbReference type="InterPro" id="IPR000209">
    <property type="entry name" value="Peptidase_S8/S53_dom"/>
</dbReference>
<dbReference type="SUPFAM" id="SSF52743">
    <property type="entry name" value="Subtilisin-like"/>
    <property type="match status" value="1"/>
</dbReference>
<dbReference type="Proteomes" id="UP000000779">
    <property type="component" value="Chromosome"/>
</dbReference>
<dbReference type="EMBL" id="AM263198">
    <property type="protein sequence ID" value="CAK20191.1"/>
    <property type="molecule type" value="Genomic_DNA"/>
</dbReference>
<protein>
    <submittedName>
        <fullName evidence="2">AAA-ATPase, putative</fullName>
    </submittedName>
</protein>
<dbReference type="GeneID" id="61188661"/>